<dbReference type="Proteomes" id="UP001150925">
    <property type="component" value="Unassembled WGS sequence"/>
</dbReference>
<dbReference type="InterPro" id="IPR000504">
    <property type="entry name" value="RRM_dom"/>
</dbReference>
<dbReference type="InterPro" id="IPR012677">
    <property type="entry name" value="Nucleotide-bd_a/b_plait_sf"/>
</dbReference>
<comment type="caution">
    <text evidence="5">The sequence shown here is derived from an EMBL/GenBank/DDBJ whole genome shotgun (WGS) entry which is preliminary data.</text>
</comment>
<evidence type="ECO:0000256" key="3">
    <source>
        <dbReference type="SAM" id="MobiDB-lite"/>
    </source>
</evidence>
<name>A0A9W8E264_9FUNG</name>
<sequence>MADHDTQQNEYNSSTAPINDTNDVSVDTELEAMRQRVKEMEEEAAKLRSMQEEVEKELKQSAPVEAKEEVDSRSVYVGNVDYSTTPEELQAHFQSCGLINRVTILCNKQTGHPKGYAYVEFADADAITQAVTLNETEIHGRAIKVTPKRTNVPGLRSQRGGFRGRRPFRGGFRGRGYYRGHRGYAPY</sequence>
<reference evidence="5" key="1">
    <citation type="submission" date="2022-07" db="EMBL/GenBank/DDBJ databases">
        <title>Phylogenomic reconstructions and comparative analyses of Kickxellomycotina fungi.</title>
        <authorList>
            <person name="Reynolds N.K."/>
            <person name="Stajich J.E."/>
            <person name="Barry K."/>
            <person name="Grigoriev I.V."/>
            <person name="Crous P."/>
            <person name="Smith M.E."/>
        </authorList>
    </citation>
    <scope>NUCLEOTIDE SEQUENCE</scope>
    <source>
        <strain evidence="5">RSA 1196</strain>
    </source>
</reference>
<organism evidence="5 6">
    <name type="scientific">Dispira parvispora</name>
    <dbReference type="NCBI Taxonomy" id="1520584"/>
    <lineage>
        <taxon>Eukaryota</taxon>
        <taxon>Fungi</taxon>
        <taxon>Fungi incertae sedis</taxon>
        <taxon>Zoopagomycota</taxon>
        <taxon>Kickxellomycotina</taxon>
        <taxon>Dimargaritomycetes</taxon>
        <taxon>Dimargaritales</taxon>
        <taxon>Dimargaritaceae</taxon>
        <taxon>Dispira</taxon>
    </lineage>
</organism>
<dbReference type="CDD" id="cd12306">
    <property type="entry name" value="RRM_II_PABPs"/>
    <property type="match status" value="1"/>
</dbReference>
<accession>A0A9W8E264</accession>
<evidence type="ECO:0000256" key="2">
    <source>
        <dbReference type="PROSITE-ProRule" id="PRU00176"/>
    </source>
</evidence>
<dbReference type="InterPro" id="IPR035979">
    <property type="entry name" value="RBD_domain_sf"/>
</dbReference>
<dbReference type="Gene3D" id="3.30.70.330">
    <property type="match status" value="1"/>
</dbReference>
<dbReference type="PANTHER" id="PTHR23236:SF12">
    <property type="entry name" value="EUKARYOTIC INITIATION FACTOR 4B-RELATED"/>
    <property type="match status" value="1"/>
</dbReference>
<dbReference type="GO" id="GO:0008143">
    <property type="term" value="F:poly(A) binding"/>
    <property type="evidence" value="ECO:0007669"/>
    <property type="project" value="TreeGrafter"/>
</dbReference>
<keyword evidence="6" id="KW-1185">Reference proteome</keyword>
<gene>
    <name evidence="5" type="ORF">IWQ62_004234</name>
</gene>
<evidence type="ECO:0000313" key="5">
    <source>
        <dbReference type="EMBL" id="KAJ1960442.1"/>
    </source>
</evidence>
<feature type="domain" description="RRM" evidence="4">
    <location>
        <begin position="73"/>
        <end position="150"/>
    </location>
</feature>
<feature type="region of interest" description="Disordered" evidence="3">
    <location>
        <begin position="1"/>
        <end position="27"/>
    </location>
</feature>
<proteinExistence type="predicted"/>
<dbReference type="SUPFAM" id="SSF54928">
    <property type="entry name" value="RNA-binding domain, RBD"/>
    <property type="match status" value="1"/>
</dbReference>
<dbReference type="PANTHER" id="PTHR23236">
    <property type="entry name" value="EUKARYOTIC TRANSLATION INITIATION FACTOR 4B/4H"/>
    <property type="match status" value="1"/>
</dbReference>
<dbReference type="AlphaFoldDB" id="A0A9W8E264"/>
<dbReference type="EMBL" id="JANBPY010001341">
    <property type="protein sequence ID" value="KAJ1960442.1"/>
    <property type="molecule type" value="Genomic_DNA"/>
</dbReference>
<protein>
    <recommendedName>
        <fullName evidence="4">RRM domain-containing protein</fullName>
    </recommendedName>
</protein>
<evidence type="ECO:0000259" key="4">
    <source>
        <dbReference type="PROSITE" id="PS50102"/>
    </source>
</evidence>
<dbReference type="SMART" id="SM00360">
    <property type="entry name" value="RRM"/>
    <property type="match status" value="1"/>
</dbReference>
<keyword evidence="1 2" id="KW-0694">RNA-binding</keyword>
<evidence type="ECO:0000256" key="1">
    <source>
        <dbReference type="ARBA" id="ARBA00022884"/>
    </source>
</evidence>
<feature type="compositionally biased region" description="Polar residues" evidence="3">
    <location>
        <begin position="8"/>
        <end position="25"/>
    </location>
</feature>
<evidence type="ECO:0000313" key="6">
    <source>
        <dbReference type="Proteomes" id="UP001150925"/>
    </source>
</evidence>
<dbReference type="OrthoDB" id="4726at2759"/>
<dbReference type="Pfam" id="PF00076">
    <property type="entry name" value="RRM_1"/>
    <property type="match status" value="1"/>
</dbReference>
<dbReference type="PROSITE" id="PS50102">
    <property type="entry name" value="RRM"/>
    <property type="match status" value="1"/>
</dbReference>
<dbReference type="GO" id="GO:0005737">
    <property type="term" value="C:cytoplasm"/>
    <property type="evidence" value="ECO:0007669"/>
    <property type="project" value="TreeGrafter"/>
</dbReference>